<evidence type="ECO:0008006" key="3">
    <source>
        <dbReference type="Google" id="ProtNLM"/>
    </source>
</evidence>
<accession>A0A371H0W5</accession>
<dbReference type="EMBL" id="QJKJ01003888">
    <property type="protein sequence ID" value="RDX96442.1"/>
    <property type="molecule type" value="Genomic_DNA"/>
</dbReference>
<organism evidence="1 2">
    <name type="scientific">Mucuna pruriens</name>
    <name type="common">Velvet bean</name>
    <name type="synonym">Dolichos pruriens</name>
    <dbReference type="NCBI Taxonomy" id="157652"/>
    <lineage>
        <taxon>Eukaryota</taxon>
        <taxon>Viridiplantae</taxon>
        <taxon>Streptophyta</taxon>
        <taxon>Embryophyta</taxon>
        <taxon>Tracheophyta</taxon>
        <taxon>Spermatophyta</taxon>
        <taxon>Magnoliopsida</taxon>
        <taxon>eudicotyledons</taxon>
        <taxon>Gunneridae</taxon>
        <taxon>Pentapetalae</taxon>
        <taxon>rosids</taxon>
        <taxon>fabids</taxon>
        <taxon>Fabales</taxon>
        <taxon>Fabaceae</taxon>
        <taxon>Papilionoideae</taxon>
        <taxon>50 kb inversion clade</taxon>
        <taxon>NPAAA clade</taxon>
        <taxon>indigoferoid/millettioid clade</taxon>
        <taxon>Phaseoleae</taxon>
        <taxon>Mucuna</taxon>
    </lineage>
</organism>
<comment type="caution">
    <text evidence="1">The sequence shown here is derived from an EMBL/GenBank/DDBJ whole genome shotgun (WGS) entry which is preliminary data.</text>
</comment>
<name>A0A371H0W5_MUCPR</name>
<evidence type="ECO:0000313" key="1">
    <source>
        <dbReference type="EMBL" id="RDX96442.1"/>
    </source>
</evidence>
<dbReference type="AlphaFoldDB" id="A0A371H0W5"/>
<protein>
    <recommendedName>
        <fullName evidence="3">Copia protein</fullName>
    </recommendedName>
</protein>
<evidence type="ECO:0000313" key="2">
    <source>
        <dbReference type="Proteomes" id="UP000257109"/>
    </source>
</evidence>
<dbReference type="OrthoDB" id="1927598at2759"/>
<keyword evidence="2" id="KW-1185">Reference proteome</keyword>
<gene>
    <name evidence="1" type="ORF">CR513_20902</name>
</gene>
<reference evidence="1" key="1">
    <citation type="submission" date="2018-05" db="EMBL/GenBank/DDBJ databases">
        <title>Draft genome of Mucuna pruriens seed.</title>
        <authorList>
            <person name="Nnadi N.E."/>
            <person name="Vos R."/>
            <person name="Hasami M.H."/>
            <person name="Devisetty U.K."/>
            <person name="Aguiy J.C."/>
        </authorList>
    </citation>
    <scope>NUCLEOTIDE SEQUENCE [LARGE SCALE GENOMIC DNA]</scope>
    <source>
        <strain evidence="1">JCA_2017</strain>
    </source>
</reference>
<sequence>MKVKESEIVKLLIYNKSAINLGKHLIVRARSKHIETQSHFFQDQLNKRRMDLNYCRTNIQ</sequence>
<proteinExistence type="predicted"/>
<feature type="non-terminal residue" evidence="1">
    <location>
        <position position="1"/>
    </location>
</feature>
<dbReference type="Proteomes" id="UP000257109">
    <property type="component" value="Unassembled WGS sequence"/>
</dbReference>